<protein>
    <submittedName>
        <fullName evidence="10">Dolichyl-phosphate-mannose-protein mannosyltransferase</fullName>
    </submittedName>
</protein>
<evidence type="ECO:0000256" key="1">
    <source>
        <dbReference type="ARBA" id="ARBA00004651"/>
    </source>
</evidence>
<keyword evidence="5 8" id="KW-0812">Transmembrane</keyword>
<gene>
    <name evidence="10" type="ORF">BCM14_1087</name>
</gene>
<feature type="transmembrane region" description="Helical" evidence="8">
    <location>
        <begin position="293"/>
        <end position="312"/>
    </location>
</feature>
<dbReference type="Proteomes" id="UP000238308">
    <property type="component" value="Unassembled WGS sequence"/>
</dbReference>
<dbReference type="GO" id="GO:0005886">
    <property type="term" value="C:plasma membrane"/>
    <property type="evidence" value="ECO:0007669"/>
    <property type="project" value="UniProtKB-SubCell"/>
</dbReference>
<evidence type="ECO:0000259" key="9">
    <source>
        <dbReference type="Pfam" id="PF13231"/>
    </source>
</evidence>
<feature type="transmembrane region" description="Helical" evidence="8">
    <location>
        <begin position="259"/>
        <end position="286"/>
    </location>
</feature>
<dbReference type="AlphaFoldDB" id="A0A2T0XL40"/>
<evidence type="ECO:0000256" key="4">
    <source>
        <dbReference type="ARBA" id="ARBA00022679"/>
    </source>
</evidence>
<reference evidence="10 11" key="1">
    <citation type="submission" date="2018-03" db="EMBL/GenBank/DDBJ databases">
        <title>Genomic Encyclopedia of Type Strains, Phase III (KMG-III): the genomes of soil and plant-associated and newly described type strains.</title>
        <authorList>
            <person name="Whitman W."/>
        </authorList>
    </citation>
    <scope>NUCLEOTIDE SEQUENCE [LARGE SCALE GENOMIC DNA]</scope>
    <source>
        <strain evidence="10 11">MWH-P2sevCIIIb</strain>
    </source>
</reference>
<dbReference type="EMBL" id="PVTV01000011">
    <property type="protein sequence ID" value="PRY99635.1"/>
    <property type="molecule type" value="Genomic_DNA"/>
</dbReference>
<evidence type="ECO:0000256" key="3">
    <source>
        <dbReference type="ARBA" id="ARBA00022676"/>
    </source>
</evidence>
<feature type="transmembrane region" description="Helical" evidence="8">
    <location>
        <begin position="119"/>
        <end position="141"/>
    </location>
</feature>
<feature type="transmembrane region" description="Helical" evidence="8">
    <location>
        <begin position="174"/>
        <end position="204"/>
    </location>
</feature>
<feature type="transmembrane region" description="Helical" evidence="8">
    <location>
        <begin position="347"/>
        <end position="368"/>
    </location>
</feature>
<name>A0A2T0XL40_9BURK</name>
<keyword evidence="3 10" id="KW-0328">Glycosyltransferase</keyword>
<keyword evidence="6 8" id="KW-1133">Transmembrane helix</keyword>
<feature type="transmembrane region" description="Helical" evidence="8">
    <location>
        <begin position="216"/>
        <end position="235"/>
    </location>
</feature>
<feature type="domain" description="Glycosyltransferase RgtA/B/C/D-like" evidence="9">
    <location>
        <begin position="119"/>
        <end position="233"/>
    </location>
</feature>
<dbReference type="InterPro" id="IPR038731">
    <property type="entry name" value="RgtA/B/C-like"/>
</dbReference>
<dbReference type="PANTHER" id="PTHR33908">
    <property type="entry name" value="MANNOSYLTRANSFERASE YKCB-RELATED"/>
    <property type="match status" value="1"/>
</dbReference>
<dbReference type="GO" id="GO:0016763">
    <property type="term" value="F:pentosyltransferase activity"/>
    <property type="evidence" value="ECO:0007669"/>
    <property type="project" value="TreeGrafter"/>
</dbReference>
<keyword evidence="2" id="KW-1003">Cell membrane</keyword>
<evidence type="ECO:0000256" key="6">
    <source>
        <dbReference type="ARBA" id="ARBA00022989"/>
    </source>
</evidence>
<evidence type="ECO:0000313" key="11">
    <source>
        <dbReference type="Proteomes" id="UP000238308"/>
    </source>
</evidence>
<evidence type="ECO:0000313" key="10">
    <source>
        <dbReference type="EMBL" id="PRY99635.1"/>
    </source>
</evidence>
<dbReference type="Pfam" id="PF13231">
    <property type="entry name" value="PMT_2"/>
    <property type="match status" value="1"/>
</dbReference>
<evidence type="ECO:0000256" key="5">
    <source>
        <dbReference type="ARBA" id="ARBA00022692"/>
    </source>
</evidence>
<keyword evidence="7 8" id="KW-0472">Membrane</keyword>
<evidence type="ECO:0000256" key="7">
    <source>
        <dbReference type="ARBA" id="ARBA00023136"/>
    </source>
</evidence>
<dbReference type="GO" id="GO:0009103">
    <property type="term" value="P:lipopolysaccharide biosynthetic process"/>
    <property type="evidence" value="ECO:0007669"/>
    <property type="project" value="UniProtKB-ARBA"/>
</dbReference>
<evidence type="ECO:0000256" key="8">
    <source>
        <dbReference type="SAM" id="Phobius"/>
    </source>
</evidence>
<sequence length="505" mass="55823">MGLLVLGGLIHVGFGFLLGFSVDEAHYALYATKLDFSYFDHPPLVGWIQWPLVALQAPIGVLRLIPEALWLLSSLLAWQLARDPALPVLLRMPKGVSSNAGVGPATGDQVEPAQQRELAGLWAVGLILISPVLHVLAVGLLPDTLLMALTLGLMKLTLHVCQNNTIKQIRLQHWLLLGLLLGLAGLSKYTAIFSALAVTLVLLWHFGLAALKCLGLWLAMAVAMVIVTPVVYWNFTHNWISFVYQIHHGSGGDWQFKRFLLFFLIQLGAYGPLLVGASAMALWLGVRQRQAKGLAMMLFFFIPFVVTAYLAGGGGLPHWTAPAWLAASPFAARLIAQDWANGRRRFIKLLVVVQALVCSLAFTLLFFGGLPGVTAQDKWGKQNPFADLWGWDQAGSVARDLAVKLDVAGISISNWTLASRMAWYAQPLAIYVLDDRFDQFDIWFGQIPRNSDTIFVNWSQMKFDLPLKSGQFKSCDFIETLPIARAGREISTFDFYHCKSWGGRP</sequence>
<keyword evidence="11" id="KW-1185">Reference proteome</keyword>
<evidence type="ECO:0000256" key="2">
    <source>
        <dbReference type="ARBA" id="ARBA00022475"/>
    </source>
</evidence>
<comment type="caution">
    <text evidence="10">The sequence shown here is derived from an EMBL/GenBank/DDBJ whole genome shotgun (WGS) entry which is preliminary data.</text>
</comment>
<dbReference type="PANTHER" id="PTHR33908:SF11">
    <property type="entry name" value="MEMBRANE PROTEIN"/>
    <property type="match status" value="1"/>
</dbReference>
<accession>A0A2T0XL40</accession>
<proteinExistence type="predicted"/>
<feature type="transmembrane region" description="Helical" evidence="8">
    <location>
        <begin position="318"/>
        <end position="335"/>
    </location>
</feature>
<keyword evidence="4 10" id="KW-0808">Transferase</keyword>
<organism evidence="10 11">
    <name type="scientific">Jezberella montanilacus</name>
    <dbReference type="NCBI Taxonomy" id="323426"/>
    <lineage>
        <taxon>Bacteria</taxon>
        <taxon>Pseudomonadati</taxon>
        <taxon>Pseudomonadota</taxon>
        <taxon>Betaproteobacteria</taxon>
        <taxon>Burkholderiales</taxon>
        <taxon>Alcaligenaceae</taxon>
        <taxon>Jezberella</taxon>
    </lineage>
</organism>
<comment type="subcellular location">
    <subcellularLocation>
        <location evidence="1">Cell membrane</location>
        <topology evidence="1">Multi-pass membrane protein</topology>
    </subcellularLocation>
</comment>
<dbReference type="InterPro" id="IPR050297">
    <property type="entry name" value="LipidA_mod_glycosyltrf_83"/>
</dbReference>